<keyword evidence="2" id="KW-1133">Transmembrane helix</keyword>
<protein>
    <submittedName>
        <fullName evidence="3">Capsular polysaccharide biosynthesis protein</fullName>
    </submittedName>
</protein>
<keyword evidence="2" id="KW-0472">Membrane</keyword>
<organism evidence="3 4">
    <name type="scientific">Actinomadura namibiensis</name>
    <dbReference type="NCBI Taxonomy" id="182080"/>
    <lineage>
        <taxon>Bacteria</taxon>
        <taxon>Bacillati</taxon>
        <taxon>Actinomycetota</taxon>
        <taxon>Actinomycetes</taxon>
        <taxon>Streptosporangiales</taxon>
        <taxon>Thermomonosporaceae</taxon>
        <taxon>Actinomadura</taxon>
    </lineage>
</organism>
<evidence type="ECO:0000256" key="2">
    <source>
        <dbReference type="SAM" id="Phobius"/>
    </source>
</evidence>
<feature type="region of interest" description="Disordered" evidence="1">
    <location>
        <begin position="95"/>
        <end position="119"/>
    </location>
</feature>
<dbReference type="Proteomes" id="UP000572680">
    <property type="component" value="Unassembled WGS sequence"/>
</dbReference>
<dbReference type="PANTHER" id="PTHR32309">
    <property type="entry name" value="TYROSINE-PROTEIN KINASE"/>
    <property type="match status" value="1"/>
</dbReference>
<dbReference type="GO" id="GO:0005886">
    <property type="term" value="C:plasma membrane"/>
    <property type="evidence" value="ECO:0007669"/>
    <property type="project" value="TreeGrafter"/>
</dbReference>
<dbReference type="RefSeq" id="WP_182849421.1">
    <property type="nucleotide sequence ID" value="NZ_BAAALP010000067.1"/>
</dbReference>
<keyword evidence="4" id="KW-1185">Reference proteome</keyword>
<feature type="transmembrane region" description="Helical" evidence="2">
    <location>
        <begin position="51"/>
        <end position="71"/>
    </location>
</feature>
<proteinExistence type="predicted"/>
<dbReference type="AlphaFoldDB" id="A0A7W3M090"/>
<comment type="caution">
    <text evidence="3">The sequence shown here is derived from an EMBL/GenBank/DDBJ whole genome shotgun (WGS) entry which is preliminary data.</text>
</comment>
<feature type="region of interest" description="Disordered" evidence="1">
    <location>
        <begin position="1"/>
        <end position="24"/>
    </location>
</feature>
<dbReference type="InterPro" id="IPR050445">
    <property type="entry name" value="Bact_polysacc_biosynth/exp"/>
</dbReference>
<dbReference type="GO" id="GO:0004713">
    <property type="term" value="F:protein tyrosine kinase activity"/>
    <property type="evidence" value="ECO:0007669"/>
    <property type="project" value="TreeGrafter"/>
</dbReference>
<reference evidence="3 4" key="1">
    <citation type="submission" date="2020-08" db="EMBL/GenBank/DDBJ databases">
        <title>Genomic Encyclopedia of Type Strains, Phase IV (KMG-IV): sequencing the most valuable type-strain genomes for metagenomic binning, comparative biology and taxonomic classification.</title>
        <authorList>
            <person name="Goeker M."/>
        </authorList>
    </citation>
    <scope>NUCLEOTIDE SEQUENCE [LARGE SCALE GENOMIC DNA]</scope>
    <source>
        <strain evidence="3 4">DSM 44197</strain>
    </source>
</reference>
<sequence length="514" mass="54450">MATGVIGERRSATADRPAARTATRAEDRVLERAGDDALPLARYLDFLRRQWPVIAAALAVGAVLGLVRTAALVPPTYTATVAVLAPPVPLHPGLRSGSPLSVPGQNAASQRKPRDSTMDTETQFVYSDEVLARLGTFPGFEVGHQRLRERIAMRVPENTRVLTIMVTGPTPTTARDGADIVAEAYLTLREEILGGIQQRNREGLQRRLDLLKRQLAAMPGNPAELTRLTVRTRRQQVQRDIAEVQKQLGQLDGTAIQPGEVVRGATVPREADDPGHEVSVTTGAGLGMLAGVAVGLVRQRRPRRLRTAAAIRAALSVPVLAQVGGPGGLRRGRRDDWREAGRRLRNVVNQRGARTVALTGVPGPVAAQPAHRLALACVESGATVTLLRLGVPAGDLPSPDGRYLVKAVSNLDAERVLTAELDAACREADVVIAVGTALTGAQTLAVAMACDLTVLAVDAEHALDRDLGAGVGALVKVGAAPAGVVLIAPEPQVPPGSRRGSLLRRGRGERQRHE</sequence>
<dbReference type="EMBL" id="JACJIA010000026">
    <property type="protein sequence ID" value="MBA8957619.1"/>
    <property type="molecule type" value="Genomic_DNA"/>
</dbReference>
<evidence type="ECO:0000313" key="3">
    <source>
        <dbReference type="EMBL" id="MBA8957619.1"/>
    </source>
</evidence>
<feature type="region of interest" description="Disordered" evidence="1">
    <location>
        <begin position="491"/>
        <end position="514"/>
    </location>
</feature>
<dbReference type="PANTHER" id="PTHR32309:SF13">
    <property type="entry name" value="FERRIC ENTEROBACTIN TRANSPORT PROTEIN FEPE"/>
    <property type="match status" value="1"/>
</dbReference>
<evidence type="ECO:0000313" key="4">
    <source>
        <dbReference type="Proteomes" id="UP000572680"/>
    </source>
</evidence>
<evidence type="ECO:0000256" key="1">
    <source>
        <dbReference type="SAM" id="MobiDB-lite"/>
    </source>
</evidence>
<keyword evidence="2" id="KW-0812">Transmembrane</keyword>
<accession>A0A7W3M090</accession>
<name>A0A7W3M090_ACTNM</name>
<gene>
    <name evidence="3" type="ORF">HNR61_009314</name>
</gene>